<dbReference type="STRING" id="759851.SAMN04244570_2032"/>
<dbReference type="Gene3D" id="3.40.50.12780">
    <property type="entry name" value="N-terminal domain of ligase-like"/>
    <property type="match status" value="1"/>
</dbReference>
<reference evidence="5 6" key="1">
    <citation type="submission" date="2011-04" db="EMBL/GenBank/DDBJ databases">
        <authorList>
            <person name="Muzny D."/>
            <person name="Qin X."/>
            <person name="Deng J."/>
            <person name="Jiang H."/>
            <person name="Liu Y."/>
            <person name="Qu J."/>
            <person name="Song X.-Z."/>
            <person name="Zhang L."/>
            <person name="Thornton R."/>
            <person name="Coyle M."/>
            <person name="Francisco L."/>
            <person name="Jackson L."/>
            <person name="Javaid M."/>
            <person name="Korchina V."/>
            <person name="Kovar C."/>
            <person name="Mata R."/>
            <person name="Mathew T."/>
            <person name="Ngo R."/>
            <person name="Nguyen L."/>
            <person name="Nguyen N."/>
            <person name="Okwuonu G."/>
            <person name="Ongeri F."/>
            <person name="Pham C."/>
            <person name="Simmons D."/>
            <person name="Wilczek-Boney K."/>
            <person name="Hale W."/>
            <person name="Jakkamsetti A."/>
            <person name="Pham P."/>
            <person name="Ruth R."/>
            <person name="San Lucas F."/>
            <person name="Warren J."/>
            <person name="Zhang J."/>
            <person name="Zhao Z."/>
            <person name="Zhou C."/>
            <person name="Zhu D."/>
            <person name="Lee S."/>
            <person name="Bess C."/>
            <person name="Blankenburg K."/>
            <person name="Forbes L."/>
            <person name="Fu Q."/>
            <person name="Gubbala S."/>
            <person name="Hirani K."/>
            <person name="Jayaseelan J.C."/>
            <person name="Lara F."/>
            <person name="Munidasa M."/>
            <person name="Palculict T."/>
            <person name="Patil S."/>
            <person name="Pu L.-L."/>
            <person name="Saada N."/>
            <person name="Tang L."/>
            <person name="Weissenberger G."/>
            <person name="Zhu Y."/>
            <person name="Hemphill L."/>
            <person name="Shang Y."/>
            <person name="Youmans B."/>
            <person name="Ayvaz T."/>
            <person name="Ross M."/>
            <person name="Santibanez J."/>
            <person name="Aqrawi P."/>
            <person name="Gross S."/>
            <person name="Joshi V."/>
            <person name="Fowler G."/>
            <person name="Nazareth L."/>
            <person name="Reid J."/>
            <person name="Worley K."/>
            <person name="Petrosino J."/>
            <person name="Highlander S."/>
            <person name="Gibbs R."/>
        </authorList>
    </citation>
    <scope>NUCLEOTIDE SEQUENCE [LARGE SCALE GENOMIC DNA]</scope>
    <source>
        <strain evidence="5 6">2681</strain>
    </source>
</reference>
<organism evidence="5 6">
    <name type="scientific">Sporosarcina newyorkensis 2681</name>
    <dbReference type="NCBI Taxonomy" id="1027292"/>
    <lineage>
        <taxon>Bacteria</taxon>
        <taxon>Bacillati</taxon>
        <taxon>Bacillota</taxon>
        <taxon>Bacilli</taxon>
        <taxon>Bacillales</taxon>
        <taxon>Caryophanaceae</taxon>
        <taxon>Sporosarcina</taxon>
    </lineage>
</organism>
<proteinExistence type="inferred from homology"/>
<dbReference type="InterPro" id="IPR025110">
    <property type="entry name" value="AMP-bd_C"/>
</dbReference>
<dbReference type="eggNOG" id="COG0318">
    <property type="taxonomic scope" value="Bacteria"/>
</dbReference>
<feature type="domain" description="AMP-binding enzyme C-terminal" evidence="4">
    <location>
        <begin position="412"/>
        <end position="487"/>
    </location>
</feature>
<dbReference type="InterPro" id="IPR045851">
    <property type="entry name" value="AMP-bd_C_sf"/>
</dbReference>
<protein>
    <submittedName>
        <fullName evidence="5">Long-chain-fatty-acid-CoA ligase</fullName>
        <ecNumber evidence="5">6.2.1.3</ecNumber>
    </submittedName>
</protein>
<evidence type="ECO:0000259" key="3">
    <source>
        <dbReference type="Pfam" id="PF00501"/>
    </source>
</evidence>
<dbReference type="GO" id="GO:0031956">
    <property type="term" value="F:medium-chain fatty acid-CoA ligase activity"/>
    <property type="evidence" value="ECO:0007669"/>
    <property type="project" value="TreeGrafter"/>
</dbReference>
<dbReference type="GO" id="GO:0004467">
    <property type="term" value="F:long-chain fatty acid-CoA ligase activity"/>
    <property type="evidence" value="ECO:0007669"/>
    <property type="project" value="UniProtKB-EC"/>
</dbReference>
<dbReference type="AlphaFoldDB" id="F9DRX7"/>
<keyword evidence="2 5" id="KW-0436">Ligase</keyword>
<sequence length="499" mass="55185">MEMNIGSVLRSRAIMMGEKVGFIHGDTKITFEEMNKRANSFSEYLQEIGLSKGDTMAILCKNNEQAIAAFFGAAKIGVISVMVNWRLGKEELQYILSHSEAKLIVYDEVFQTTIEDLKKMIPASHYISSSTSPSFSSVWGQKTREPIYETTGNDPILIMYTSGTTGKPKGALLSHNNLLATSIGLSHTIDWRESDKFLMVAPFFHIGGLAPLITNVHTGAAMILMEDFNPTAAWKLIESERITTMMTVPAMLTFLLKTYPAVSADISSLRNITCGASAVPAPLILQFREMGIPVQQVYGITEYAGAVTFWKETQHPDKYDSMGKPVMHGTLRIADTDSKETLPNGEIGEIIIGGPQVFVGYYKNEEAYMSTVIDGEFHTGDIGYIDEQGFLYVVDRLKDLIISGGENIYSSELEQTLAQHPAVADVAVVGMVNEQWGEVLKAFIVKAKDVEVSVEDIIEFSKEKLASYKAVKEVVFVDQLPRNAVGKILKQRLKEMVSI</sequence>
<evidence type="ECO:0000259" key="4">
    <source>
        <dbReference type="Pfam" id="PF13193"/>
    </source>
</evidence>
<name>F9DRX7_9BACL</name>
<evidence type="ECO:0000313" key="5">
    <source>
        <dbReference type="EMBL" id="EGQ26406.1"/>
    </source>
</evidence>
<dbReference type="NCBIfam" id="NF004837">
    <property type="entry name" value="PRK06187.1"/>
    <property type="match status" value="1"/>
</dbReference>
<dbReference type="PROSITE" id="PS00455">
    <property type="entry name" value="AMP_BINDING"/>
    <property type="match status" value="1"/>
</dbReference>
<dbReference type="FunFam" id="3.30.300.30:FF:000008">
    <property type="entry name" value="2,3-dihydroxybenzoate-AMP ligase"/>
    <property type="match status" value="1"/>
</dbReference>
<dbReference type="EMBL" id="AFPZ01000044">
    <property type="protein sequence ID" value="EGQ26406.1"/>
    <property type="molecule type" value="Genomic_DNA"/>
</dbReference>
<evidence type="ECO:0000256" key="1">
    <source>
        <dbReference type="ARBA" id="ARBA00006432"/>
    </source>
</evidence>
<dbReference type="HOGENOM" id="CLU_000022_59_0_9"/>
<evidence type="ECO:0000313" key="6">
    <source>
        <dbReference type="Proteomes" id="UP000005316"/>
    </source>
</evidence>
<dbReference type="InterPro" id="IPR020845">
    <property type="entry name" value="AMP-binding_CS"/>
</dbReference>
<dbReference type="InterPro" id="IPR042099">
    <property type="entry name" value="ANL_N_sf"/>
</dbReference>
<evidence type="ECO:0000256" key="2">
    <source>
        <dbReference type="ARBA" id="ARBA00022598"/>
    </source>
</evidence>
<comment type="caution">
    <text evidence="5">The sequence shown here is derived from an EMBL/GenBank/DDBJ whole genome shotgun (WGS) entry which is preliminary data.</text>
</comment>
<comment type="similarity">
    <text evidence="1">Belongs to the ATP-dependent AMP-binding enzyme family.</text>
</comment>
<dbReference type="EC" id="6.2.1.3" evidence="5"/>
<dbReference type="SUPFAM" id="SSF56801">
    <property type="entry name" value="Acetyl-CoA synthetase-like"/>
    <property type="match status" value="1"/>
</dbReference>
<dbReference type="Pfam" id="PF00501">
    <property type="entry name" value="AMP-binding"/>
    <property type="match status" value="1"/>
</dbReference>
<dbReference type="PANTHER" id="PTHR43201:SF5">
    <property type="entry name" value="MEDIUM-CHAIN ACYL-COA LIGASE ACSF2, MITOCHONDRIAL"/>
    <property type="match status" value="1"/>
</dbReference>
<accession>F9DRX7</accession>
<dbReference type="Proteomes" id="UP000005316">
    <property type="component" value="Unassembled WGS sequence"/>
</dbReference>
<dbReference type="RefSeq" id="WP_009766424.1">
    <property type="nucleotide sequence ID" value="NZ_GL982997.1"/>
</dbReference>
<dbReference type="InterPro" id="IPR000873">
    <property type="entry name" value="AMP-dep_synth/lig_dom"/>
</dbReference>
<dbReference type="Pfam" id="PF13193">
    <property type="entry name" value="AMP-binding_C"/>
    <property type="match status" value="1"/>
</dbReference>
<feature type="domain" description="AMP-dependent synthetase/ligase" evidence="3">
    <location>
        <begin position="18"/>
        <end position="362"/>
    </location>
</feature>
<dbReference type="Gene3D" id="3.30.300.30">
    <property type="match status" value="1"/>
</dbReference>
<dbReference type="PANTHER" id="PTHR43201">
    <property type="entry name" value="ACYL-COA SYNTHETASE"/>
    <property type="match status" value="1"/>
</dbReference>
<gene>
    <name evidence="5" type="primary">fadD4</name>
    <name evidence="5" type="ORF">HMPREF9372_1557</name>
</gene>